<dbReference type="InterPro" id="IPR052515">
    <property type="entry name" value="Gfo/Idh/MocA_Oxidoreductase"/>
</dbReference>
<proteinExistence type="predicted"/>
<gene>
    <name evidence="3" type="ORF">QQ020_29830</name>
</gene>
<dbReference type="PANTHER" id="PTHR43249:SF1">
    <property type="entry name" value="D-GLUCOSIDE 3-DEHYDROGENASE"/>
    <property type="match status" value="1"/>
</dbReference>
<dbReference type="Gene3D" id="3.40.50.720">
    <property type="entry name" value="NAD(P)-binding Rossmann-like Domain"/>
    <property type="match status" value="1"/>
</dbReference>
<accession>A0ABT8LHU2</accession>
<protein>
    <submittedName>
        <fullName evidence="3">Gfo/Idh/MocA family oxidoreductase</fullName>
    </submittedName>
</protein>
<reference evidence="3" key="1">
    <citation type="submission" date="2023-06" db="EMBL/GenBank/DDBJ databases">
        <title>Genomic of Agaribacillus aureum.</title>
        <authorList>
            <person name="Wang G."/>
        </authorList>
    </citation>
    <scope>NUCLEOTIDE SEQUENCE</scope>
    <source>
        <strain evidence="3">BMA12</strain>
    </source>
</reference>
<dbReference type="InterPro" id="IPR055170">
    <property type="entry name" value="GFO_IDH_MocA-like_dom"/>
</dbReference>
<dbReference type="RefSeq" id="WP_346761643.1">
    <property type="nucleotide sequence ID" value="NZ_JAUJEB010000008.1"/>
</dbReference>
<keyword evidence="4" id="KW-1185">Reference proteome</keyword>
<dbReference type="InterPro" id="IPR000683">
    <property type="entry name" value="Gfo/Idh/MocA-like_OxRdtase_N"/>
</dbReference>
<dbReference type="PANTHER" id="PTHR43249">
    <property type="entry name" value="UDP-N-ACETYL-2-AMINO-2-DEOXY-D-GLUCURONATE OXIDASE"/>
    <property type="match status" value="1"/>
</dbReference>
<dbReference type="InterPro" id="IPR036291">
    <property type="entry name" value="NAD(P)-bd_dom_sf"/>
</dbReference>
<dbReference type="Pfam" id="PF01408">
    <property type="entry name" value="GFO_IDH_MocA"/>
    <property type="match status" value="1"/>
</dbReference>
<dbReference type="SUPFAM" id="SSF51735">
    <property type="entry name" value="NAD(P)-binding Rossmann-fold domains"/>
    <property type="match status" value="1"/>
</dbReference>
<organism evidence="3 4">
    <name type="scientific">Agaribacillus aureus</name>
    <dbReference type="NCBI Taxonomy" id="3051825"/>
    <lineage>
        <taxon>Bacteria</taxon>
        <taxon>Pseudomonadati</taxon>
        <taxon>Bacteroidota</taxon>
        <taxon>Cytophagia</taxon>
        <taxon>Cytophagales</taxon>
        <taxon>Splendidivirgaceae</taxon>
        <taxon>Agaribacillus</taxon>
    </lineage>
</organism>
<dbReference type="Gene3D" id="3.30.360.10">
    <property type="entry name" value="Dihydrodipicolinate Reductase, domain 2"/>
    <property type="match status" value="1"/>
</dbReference>
<sequence>MGKKKFAVIGCGRIASRHVQHISNVGILKAVCDVKTERATALAKTCQANVYQQVEDLLAAEKDVDVVSICTPNGLHASHSIMALQAGFHVLCEKPMAISVADCQSMIDAAEKANKMLVIVKQNRFNPPIVAIKKAIDENKLGKIYSVQLNCFWNRNFNYYQQSDWKGSKALDGGTLYTQFSHFIDLLYWMLGDIREVSALIGNFAHCETIDFEDNGVVTLKFENGIIGTIHYTVNSYQKNMEGSLTVFGEKGTVKVGGQYLNELEYQQIENYQIHNLPKGNPPNNYGEYKGSMSNHDKVYKNLIEALDGKAEIATSGFEGLKTVEIIEKIYQQASVVSR</sequence>
<dbReference type="EMBL" id="JAUJEB010000008">
    <property type="protein sequence ID" value="MDN5216305.1"/>
    <property type="molecule type" value="Genomic_DNA"/>
</dbReference>
<name>A0ABT8LHU2_9BACT</name>
<feature type="domain" description="Gfo/Idh/MocA-like oxidoreductase N-terminal" evidence="1">
    <location>
        <begin position="5"/>
        <end position="118"/>
    </location>
</feature>
<evidence type="ECO:0000313" key="3">
    <source>
        <dbReference type="EMBL" id="MDN5216305.1"/>
    </source>
</evidence>
<evidence type="ECO:0000259" key="1">
    <source>
        <dbReference type="Pfam" id="PF01408"/>
    </source>
</evidence>
<dbReference type="SUPFAM" id="SSF55347">
    <property type="entry name" value="Glyceraldehyde-3-phosphate dehydrogenase-like, C-terminal domain"/>
    <property type="match status" value="1"/>
</dbReference>
<feature type="domain" description="GFO/IDH/MocA-like oxidoreductase" evidence="2">
    <location>
        <begin position="130"/>
        <end position="254"/>
    </location>
</feature>
<comment type="caution">
    <text evidence="3">The sequence shown here is derived from an EMBL/GenBank/DDBJ whole genome shotgun (WGS) entry which is preliminary data.</text>
</comment>
<evidence type="ECO:0000313" key="4">
    <source>
        <dbReference type="Proteomes" id="UP001172083"/>
    </source>
</evidence>
<dbReference type="Pfam" id="PF22725">
    <property type="entry name" value="GFO_IDH_MocA_C3"/>
    <property type="match status" value="1"/>
</dbReference>
<dbReference type="Proteomes" id="UP001172083">
    <property type="component" value="Unassembled WGS sequence"/>
</dbReference>
<evidence type="ECO:0000259" key="2">
    <source>
        <dbReference type="Pfam" id="PF22725"/>
    </source>
</evidence>